<evidence type="ECO:0000256" key="2">
    <source>
        <dbReference type="SAM" id="Phobius"/>
    </source>
</evidence>
<dbReference type="PANTHER" id="PTHR30576:SF20">
    <property type="entry name" value="QUINOVOSAMINEPHOSPHOTRANSFERAE-RELATED"/>
    <property type="match status" value="1"/>
</dbReference>
<dbReference type="Pfam" id="PF02397">
    <property type="entry name" value="Bac_transf"/>
    <property type="match status" value="1"/>
</dbReference>
<keyword evidence="2" id="KW-0472">Membrane</keyword>
<dbReference type="PROSITE" id="PS51257">
    <property type="entry name" value="PROKAR_LIPOPROTEIN"/>
    <property type="match status" value="1"/>
</dbReference>
<comment type="similarity">
    <text evidence="1">Belongs to the bacterial sugar transferase family.</text>
</comment>
<gene>
    <name evidence="4" type="ORF">A9299_04550</name>
</gene>
<dbReference type="GO" id="GO:0016780">
    <property type="term" value="F:phosphotransferase activity, for other substituted phosphate groups"/>
    <property type="evidence" value="ECO:0007669"/>
    <property type="project" value="TreeGrafter"/>
</dbReference>
<sequence>MKYTKRIFDIFFAFVGLFLTWWLIALAWLIACLETHSNGFFIQDRVGKNGKLFKVIKIKTMKKINGLTTTITSANDARITLSGKFFRKLKIDELPQLWNVLKGDMSFVGPRPDVPGYADQLTGDDRVILFIRPGITGPASIKYKNEEELLSQQQDPQWYNDNVIWPDKVRINKEYIKQWSLLKDIKYILQTIIN</sequence>
<organism evidence="4">
    <name type="scientific">Faucicola osloensis</name>
    <name type="common">Moraxella osloensis</name>
    <dbReference type="NCBI Taxonomy" id="34062"/>
    <lineage>
        <taxon>Bacteria</taxon>
        <taxon>Pseudomonadati</taxon>
        <taxon>Pseudomonadota</taxon>
        <taxon>Gammaproteobacteria</taxon>
        <taxon>Moraxellales</taxon>
        <taxon>Moraxellaceae</taxon>
        <taxon>Faucicola</taxon>
    </lineage>
</organism>
<feature type="transmembrane region" description="Helical" evidence="2">
    <location>
        <begin position="7"/>
        <end position="31"/>
    </location>
</feature>
<dbReference type="PANTHER" id="PTHR30576">
    <property type="entry name" value="COLANIC BIOSYNTHESIS UDP-GLUCOSE LIPID CARRIER TRANSFERASE"/>
    <property type="match status" value="1"/>
</dbReference>
<proteinExistence type="inferred from homology"/>
<reference evidence="4" key="1">
    <citation type="submission" date="2016-06" db="EMBL/GenBank/DDBJ databases">
        <title>Draft genome of Moraxella osloensis CCUG 67237.</title>
        <authorList>
            <person name="Salva-Serra F."/>
            <person name="Engstrom-Jakobsson H."/>
            <person name="Thorell K."/>
            <person name="Gonzales-Siles L."/>
            <person name="Karlsson R."/>
            <person name="Boulund F."/>
            <person name="Engstrand L."/>
            <person name="Kristiansson E."/>
            <person name="Moore E."/>
        </authorList>
    </citation>
    <scope>NUCLEOTIDE SEQUENCE [LARGE SCALE GENOMIC DNA]</scope>
    <source>
        <strain evidence="4">CCUG 67237</strain>
    </source>
</reference>
<protein>
    <submittedName>
        <fullName evidence="4">Sugar transferase</fullName>
    </submittedName>
</protein>
<dbReference type="AlphaFoldDB" id="A0AA91J9B0"/>
<evidence type="ECO:0000313" key="4">
    <source>
        <dbReference type="EMBL" id="OBX62461.1"/>
    </source>
</evidence>
<dbReference type="InterPro" id="IPR003362">
    <property type="entry name" value="Bact_transf"/>
</dbReference>
<feature type="domain" description="Bacterial sugar transferase" evidence="3">
    <location>
        <begin position="5"/>
        <end position="193"/>
    </location>
</feature>
<accession>A0AA91J9B0</accession>
<name>A0AA91J9B0_FAUOS</name>
<keyword evidence="4" id="KW-0808">Transferase</keyword>
<evidence type="ECO:0000259" key="3">
    <source>
        <dbReference type="Pfam" id="PF02397"/>
    </source>
</evidence>
<evidence type="ECO:0000256" key="1">
    <source>
        <dbReference type="ARBA" id="ARBA00006464"/>
    </source>
</evidence>
<comment type="caution">
    <text evidence="4">The sequence shown here is derived from an EMBL/GenBank/DDBJ whole genome shotgun (WGS) entry which is preliminary data.</text>
</comment>
<keyword evidence="2" id="KW-0812">Transmembrane</keyword>
<keyword evidence="2" id="KW-1133">Transmembrane helix</keyword>
<dbReference type="EMBL" id="LZMT01000034">
    <property type="protein sequence ID" value="OBX62461.1"/>
    <property type="molecule type" value="Genomic_DNA"/>
</dbReference>